<reference evidence="2" key="2">
    <citation type="submission" date="2025-08" db="UniProtKB">
        <authorList>
            <consortium name="Ensembl"/>
        </authorList>
    </citation>
    <scope>IDENTIFICATION</scope>
</reference>
<dbReference type="GO" id="GO:0003824">
    <property type="term" value="F:catalytic activity"/>
    <property type="evidence" value="ECO:0007669"/>
    <property type="project" value="InterPro"/>
</dbReference>
<dbReference type="PROSITE" id="PS50878">
    <property type="entry name" value="RT_POL"/>
    <property type="match status" value="1"/>
</dbReference>
<dbReference type="AlphaFoldDB" id="A0A669DX59"/>
<feature type="domain" description="Reverse transcriptase" evidence="1">
    <location>
        <begin position="637"/>
        <end position="911"/>
    </location>
</feature>
<dbReference type="Pfam" id="PF03372">
    <property type="entry name" value="Exo_endo_phos"/>
    <property type="match status" value="1"/>
</dbReference>
<dbReference type="PANTHER" id="PTHR33332">
    <property type="entry name" value="REVERSE TRANSCRIPTASE DOMAIN-CONTAINING PROTEIN"/>
    <property type="match status" value="1"/>
</dbReference>
<reference evidence="2" key="3">
    <citation type="submission" date="2025-09" db="UniProtKB">
        <authorList>
            <consortium name="Ensembl"/>
        </authorList>
    </citation>
    <scope>IDENTIFICATION</scope>
</reference>
<dbReference type="Ensembl" id="ENSONIT00000084680.1">
    <property type="protein sequence ID" value="ENSONIP00000065108.1"/>
    <property type="gene ID" value="ENSONIG00000039789.1"/>
</dbReference>
<evidence type="ECO:0000313" key="2">
    <source>
        <dbReference type="Ensembl" id="ENSONIP00000065108.1"/>
    </source>
</evidence>
<evidence type="ECO:0000259" key="1">
    <source>
        <dbReference type="PROSITE" id="PS50878"/>
    </source>
</evidence>
<proteinExistence type="predicted"/>
<dbReference type="SUPFAM" id="SSF56219">
    <property type="entry name" value="DNase I-like"/>
    <property type="match status" value="1"/>
</dbReference>
<protein>
    <recommendedName>
        <fullName evidence="1">Reverse transcriptase domain-containing protein</fullName>
    </recommendedName>
</protein>
<dbReference type="CDD" id="cd01650">
    <property type="entry name" value="RT_nLTR_like"/>
    <property type="match status" value="1"/>
</dbReference>
<dbReference type="GeneTree" id="ENSGT01150000286909"/>
<reference evidence="3" key="1">
    <citation type="submission" date="2012-01" db="EMBL/GenBank/DDBJ databases">
        <title>The Genome Sequence of Oreochromis niloticus (Nile Tilapia).</title>
        <authorList>
            <consortium name="Broad Institute Genome Assembly Team"/>
            <consortium name="Broad Institute Sequencing Platform"/>
            <person name="Di Palma F."/>
            <person name="Johnson J."/>
            <person name="Lander E.S."/>
            <person name="Lindblad-Toh K."/>
        </authorList>
    </citation>
    <scope>NUCLEOTIDE SEQUENCE [LARGE SCALE GENOMIC DNA]</scope>
</reference>
<keyword evidence="3" id="KW-1185">Reference proteome</keyword>
<dbReference type="InParanoid" id="A0A669DX59"/>
<dbReference type="SUPFAM" id="SSF56672">
    <property type="entry name" value="DNA/RNA polymerases"/>
    <property type="match status" value="1"/>
</dbReference>
<organism evidence="2 3">
    <name type="scientific">Oreochromis niloticus</name>
    <name type="common">Nile tilapia</name>
    <name type="synonym">Tilapia nilotica</name>
    <dbReference type="NCBI Taxonomy" id="8128"/>
    <lineage>
        <taxon>Eukaryota</taxon>
        <taxon>Metazoa</taxon>
        <taxon>Chordata</taxon>
        <taxon>Craniata</taxon>
        <taxon>Vertebrata</taxon>
        <taxon>Euteleostomi</taxon>
        <taxon>Actinopterygii</taxon>
        <taxon>Neopterygii</taxon>
        <taxon>Teleostei</taxon>
        <taxon>Neoteleostei</taxon>
        <taxon>Acanthomorphata</taxon>
        <taxon>Ovalentaria</taxon>
        <taxon>Cichlomorphae</taxon>
        <taxon>Cichliformes</taxon>
        <taxon>Cichlidae</taxon>
        <taxon>African cichlids</taxon>
        <taxon>Pseudocrenilabrinae</taxon>
        <taxon>Oreochromini</taxon>
        <taxon>Oreochromis</taxon>
    </lineage>
</organism>
<dbReference type="InterPro" id="IPR000477">
    <property type="entry name" value="RT_dom"/>
</dbReference>
<accession>A0A669DX59</accession>
<dbReference type="Gene3D" id="3.60.10.10">
    <property type="entry name" value="Endonuclease/exonuclease/phosphatase"/>
    <property type="match status" value="1"/>
</dbReference>
<sequence length="1111" mass="124883">MLVKMAPVCSARRLLLSFICFVLLFLVNFALHVCCTFSYDRQTLSIRMSDRPEYDNQGFFPPYLEPMPPYWRSLPPSPVLRKRRRRWGNRGGRLVKLKSWISHFPHELRCIRRFCPRLLVPLRALDPVDSSLVPVVGSFENGPAKLSPLRHMRWHGVDKKNLRPVDLVANASEVLDPVPLRLGLINTRSVANKTFILKDFFLSRALDLLFLTETWISPGELSAFIELVPADCTFFNVPRASGRGGGLAAVFKAHLDLKQLFPSSRYTSFELCLCKLGHSPSLLCAIVYRPPKYNKVFLSEFSEFLADCASRYDQILLLGDFNIHVCCPGKPLAKDFLALVNSFNFVQSVSGATQERGHTLDLVLSYGLSVCNVRVEDAIFSDHMPILFDIAPSNAFANQAAPVRCYRAFGSDSAERFSILFDKLMFYAPELPTADDLLYFDFACKSVLDIVAPLRLRKCKSKTSPWLTDRTRAIRRQCRKCERQWKKDRLHVSLEALKISWKTYQRAVKADKHSYFSQLISANSHNPRVLYSTINSVLNLEGNNLLPSSEAMCNKFITFFVDKIASLRPLIPPIVDPAMHAPCSSLFPAFAQISLRDLEELVLHAKPCGSPNDVVTPCFLQKVFPIIGPYILKIINTSLLTSQVPSGFKHAVIHPLLKKPGLDSSTMSNFRPISKLPFLSKILERIVHTQLLDYLNDSQLSEIFQSGFKPFHSTETALVKVTNDILVATDRGKYAVLVLLDMTAAFDTVDHDLLISRLHHCVGISDLALSWVKSYLSERSFCVKLGLAASSVAPLLWGVPQGSILGPLFFSLYLLPLGAIFRKHGVSFHLYADDCQLYLPFSHLDTSPCQSLLDCLSDIKLWMANNFLNFNGRKTEAILYGPHRSTDTPDVDFGDLTSHLKSSITNLGVKLDSALTFEGHVNGVVKSAFYHLRRLSKVKPFLSKPNLETLIHAFITSRLDYCNSLLIGAGSGTLSRLQLVQNAAAQFLTGSSKFDHITPVLASLHWLPIEFRVRFKVLLLVFKSLNGLAPIYLSDLLKPHVPPRLLRSAEQLLLSVPKSRLKCRGDRAFSIVAPMLWNNLPLQIRQASSVQVFKSRLKTYFYSLAFNSVGN</sequence>
<evidence type="ECO:0000313" key="3">
    <source>
        <dbReference type="Proteomes" id="UP000005207"/>
    </source>
</evidence>
<name>A0A669DX59_ORENI</name>
<dbReference type="Pfam" id="PF00078">
    <property type="entry name" value="RVT_1"/>
    <property type="match status" value="1"/>
</dbReference>
<dbReference type="Proteomes" id="UP000005207">
    <property type="component" value="Linkage group LG18"/>
</dbReference>
<dbReference type="InterPro" id="IPR005135">
    <property type="entry name" value="Endo/exonuclease/phosphatase"/>
</dbReference>
<dbReference type="InterPro" id="IPR043502">
    <property type="entry name" value="DNA/RNA_pol_sf"/>
</dbReference>
<dbReference type="InterPro" id="IPR036691">
    <property type="entry name" value="Endo/exonu/phosph_ase_sf"/>
</dbReference>